<accession>A0A0V1M6C1</accession>
<comment type="caution">
    <text evidence="1">The sequence shown here is derived from an EMBL/GenBank/DDBJ whole genome shotgun (WGS) entry which is preliminary data.</text>
</comment>
<reference evidence="1 2" key="1">
    <citation type="submission" date="2015-01" db="EMBL/GenBank/DDBJ databases">
        <title>Evolution of Trichinella species and genotypes.</title>
        <authorList>
            <person name="Korhonen P.K."/>
            <person name="Edoardo P."/>
            <person name="Giuseppe L.R."/>
            <person name="Gasser R.B."/>
        </authorList>
    </citation>
    <scope>NUCLEOTIDE SEQUENCE [LARGE SCALE GENOMIC DNA]</scope>
    <source>
        <strain evidence="1">ISS1980</strain>
    </source>
</reference>
<gene>
    <name evidence="1" type="ORF">T10_10287</name>
</gene>
<dbReference type="AlphaFoldDB" id="A0A0V1M6C1"/>
<proteinExistence type="predicted"/>
<keyword evidence="2" id="KW-1185">Reference proteome</keyword>
<dbReference type="Proteomes" id="UP000054843">
    <property type="component" value="Unassembled WGS sequence"/>
</dbReference>
<protein>
    <submittedName>
        <fullName evidence="1">Uncharacterized protein</fullName>
    </submittedName>
</protein>
<sequence length="93" mass="10688">MIFKFCKGSPNQSPVDNNINMEKLHLQNEKPIRAPMNQVRETLSYILYEINVTMFCKSTNNSRENSGILKFDLKKIVHINNFDAKISSIGKAQ</sequence>
<organism evidence="1 2">
    <name type="scientific">Trichinella papuae</name>
    <dbReference type="NCBI Taxonomy" id="268474"/>
    <lineage>
        <taxon>Eukaryota</taxon>
        <taxon>Metazoa</taxon>
        <taxon>Ecdysozoa</taxon>
        <taxon>Nematoda</taxon>
        <taxon>Enoplea</taxon>
        <taxon>Dorylaimia</taxon>
        <taxon>Trichinellida</taxon>
        <taxon>Trichinellidae</taxon>
        <taxon>Trichinella</taxon>
    </lineage>
</organism>
<name>A0A0V1M6C1_9BILA</name>
<evidence type="ECO:0000313" key="2">
    <source>
        <dbReference type="Proteomes" id="UP000054843"/>
    </source>
</evidence>
<evidence type="ECO:0000313" key="1">
    <source>
        <dbReference type="EMBL" id="KRZ67184.1"/>
    </source>
</evidence>
<dbReference type="EMBL" id="JYDO01000206">
    <property type="protein sequence ID" value="KRZ67184.1"/>
    <property type="molecule type" value="Genomic_DNA"/>
</dbReference>